<feature type="non-terminal residue" evidence="3">
    <location>
        <position position="1"/>
    </location>
</feature>
<protein>
    <recommendedName>
        <fullName evidence="5">DNA breaking-rejoining enzyme</fullName>
    </recommendedName>
</protein>
<organism evidence="3 4">
    <name type="scientific">Mycena belliarum</name>
    <dbReference type="NCBI Taxonomy" id="1033014"/>
    <lineage>
        <taxon>Eukaryota</taxon>
        <taxon>Fungi</taxon>
        <taxon>Dikarya</taxon>
        <taxon>Basidiomycota</taxon>
        <taxon>Agaricomycotina</taxon>
        <taxon>Agaricomycetes</taxon>
        <taxon>Agaricomycetidae</taxon>
        <taxon>Agaricales</taxon>
        <taxon>Marasmiineae</taxon>
        <taxon>Mycenaceae</taxon>
        <taxon>Mycena</taxon>
    </lineage>
</organism>
<dbReference type="GO" id="GO:0003677">
    <property type="term" value="F:DNA binding"/>
    <property type="evidence" value="ECO:0007669"/>
    <property type="project" value="InterPro"/>
</dbReference>
<keyword evidence="2" id="KW-0812">Transmembrane</keyword>
<evidence type="ECO:0000256" key="1">
    <source>
        <dbReference type="ARBA" id="ARBA00023172"/>
    </source>
</evidence>
<proteinExistence type="predicted"/>
<dbReference type="GO" id="GO:0015074">
    <property type="term" value="P:DNA integration"/>
    <property type="evidence" value="ECO:0007669"/>
    <property type="project" value="InterPro"/>
</dbReference>
<keyword evidence="4" id="KW-1185">Reference proteome</keyword>
<dbReference type="InterPro" id="IPR013762">
    <property type="entry name" value="Integrase-like_cat_sf"/>
</dbReference>
<keyword evidence="1" id="KW-0233">DNA recombination</keyword>
<dbReference type="AlphaFoldDB" id="A0AAD6TSF2"/>
<feature type="transmembrane region" description="Helical" evidence="2">
    <location>
        <begin position="15"/>
        <end position="42"/>
    </location>
</feature>
<gene>
    <name evidence="3" type="ORF">B0H15DRAFT_790809</name>
</gene>
<keyword evidence="2" id="KW-0472">Membrane</keyword>
<reference evidence="3" key="1">
    <citation type="submission" date="2023-03" db="EMBL/GenBank/DDBJ databases">
        <title>Massive genome expansion in bonnet fungi (Mycena s.s.) driven by repeated elements and novel gene families across ecological guilds.</title>
        <authorList>
            <consortium name="Lawrence Berkeley National Laboratory"/>
            <person name="Harder C.B."/>
            <person name="Miyauchi S."/>
            <person name="Viragh M."/>
            <person name="Kuo A."/>
            <person name="Thoen E."/>
            <person name="Andreopoulos B."/>
            <person name="Lu D."/>
            <person name="Skrede I."/>
            <person name="Drula E."/>
            <person name="Henrissat B."/>
            <person name="Morin E."/>
            <person name="Kohler A."/>
            <person name="Barry K."/>
            <person name="LaButti K."/>
            <person name="Morin E."/>
            <person name="Salamov A."/>
            <person name="Lipzen A."/>
            <person name="Mereny Z."/>
            <person name="Hegedus B."/>
            <person name="Baldrian P."/>
            <person name="Stursova M."/>
            <person name="Weitz H."/>
            <person name="Taylor A."/>
            <person name="Grigoriev I.V."/>
            <person name="Nagy L.G."/>
            <person name="Martin F."/>
            <person name="Kauserud H."/>
        </authorList>
    </citation>
    <scope>NUCLEOTIDE SEQUENCE</scope>
    <source>
        <strain evidence="3">CBHHK173m</strain>
    </source>
</reference>
<dbReference type="GO" id="GO:0006310">
    <property type="term" value="P:DNA recombination"/>
    <property type="evidence" value="ECO:0007669"/>
    <property type="project" value="UniProtKB-KW"/>
</dbReference>
<accession>A0AAD6TSF2</accession>
<evidence type="ECO:0008006" key="5">
    <source>
        <dbReference type="Google" id="ProtNLM"/>
    </source>
</evidence>
<dbReference type="Proteomes" id="UP001222325">
    <property type="component" value="Unassembled WGS sequence"/>
</dbReference>
<evidence type="ECO:0000256" key="2">
    <source>
        <dbReference type="SAM" id="Phobius"/>
    </source>
</evidence>
<dbReference type="InterPro" id="IPR011010">
    <property type="entry name" value="DNA_brk_join_enz"/>
</dbReference>
<dbReference type="Gene3D" id="1.10.443.10">
    <property type="entry name" value="Intergrase catalytic core"/>
    <property type="match status" value="1"/>
</dbReference>
<keyword evidence="2" id="KW-1133">Transmembrane helix</keyword>
<sequence length="81" mass="8842">LELVFGHSYRIGGSLVLLAAGVAPEVIMKLGGWSSLCFLIYWRRLEKILPLAITRAWDAHISEFAAAHGHPSGGDIEPFVL</sequence>
<evidence type="ECO:0000313" key="3">
    <source>
        <dbReference type="EMBL" id="KAJ7076253.1"/>
    </source>
</evidence>
<name>A0AAD6TSF2_9AGAR</name>
<dbReference type="EMBL" id="JARJCN010000083">
    <property type="protein sequence ID" value="KAJ7076253.1"/>
    <property type="molecule type" value="Genomic_DNA"/>
</dbReference>
<evidence type="ECO:0000313" key="4">
    <source>
        <dbReference type="Proteomes" id="UP001222325"/>
    </source>
</evidence>
<dbReference type="SUPFAM" id="SSF56349">
    <property type="entry name" value="DNA breaking-rejoining enzymes"/>
    <property type="match status" value="1"/>
</dbReference>
<comment type="caution">
    <text evidence="3">The sequence shown here is derived from an EMBL/GenBank/DDBJ whole genome shotgun (WGS) entry which is preliminary data.</text>
</comment>